<evidence type="ECO:0000259" key="1">
    <source>
        <dbReference type="PROSITE" id="PS50921"/>
    </source>
</evidence>
<dbReference type="SUPFAM" id="SSF52172">
    <property type="entry name" value="CheY-like"/>
    <property type="match status" value="1"/>
</dbReference>
<feature type="domain" description="ANTAR" evidence="1">
    <location>
        <begin position="130"/>
        <end position="191"/>
    </location>
</feature>
<dbReference type="RefSeq" id="WP_284207181.1">
    <property type="nucleotide sequence ID" value="NZ_BSSU01000006.1"/>
</dbReference>
<dbReference type="EMBL" id="BSSU01000006">
    <property type="protein sequence ID" value="GLX81835.1"/>
    <property type="molecule type" value="Genomic_DNA"/>
</dbReference>
<dbReference type="InterPro" id="IPR005561">
    <property type="entry name" value="ANTAR"/>
</dbReference>
<dbReference type="InterPro" id="IPR036388">
    <property type="entry name" value="WH-like_DNA-bd_sf"/>
</dbReference>
<accession>A0ABQ6H503</accession>
<keyword evidence="3" id="KW-1185">Reference proteome</keyword>
<dbReference type="PIRSF" id="PIRSF036382">
    <property type="entry name" value="RR_antiterm"/>
    <property type="match status" value="1"/>
</dbReference>
<gene>
    <name evidence="2" type="ORF">theurythT_12870</name>
</gene>
<organism evidence="2 3">
    <name type="scientific">Thalassotalea eurytherma</name>
    <dbReference type="NCBI Taxonomy" id="1144278"/>
    <lineage>
        <taxon>Bacteria</taxon>
        <taxon>Pseudomonadati</taxon>
        <taxon>Pseudomonadota</taxon>
        <taxon>Gammaproteobacteria</taxon>
        <taxon>Alteromonadales</taxon>
        <taxon>Colwelliaceae</taxon>
        <taxon>Thalassotalea</taxon>
    </lineage>
</organism>
<dbReference type="InterPro" id="IPR011006">
    <property type="entry name" value="CheY-like_superfamily"/>
</dbReference>
<comment type="caution">
    <text evidence="2">The sequence shown here is derived from an EMBL/GenBank/DDBJ whole genome shotgun (WGS) entry which is preliminary data.</text>
</comment>
<dbReference type="SMART" id="SM01012">
    <property type="entry name" value="ANTAR"/>
    <property type="match status" value="1"/>
</dbReference>
<dbReference type="Pfam" id="PF03861">
    <property type="entry name" value="ANTAR"/>
    <property type="match status" value="1"/>
</dbReference>
<evidence type="ECO:0000313" key="2">
    <source>
        <dbReference type="EMBL" id="GLX81835.1"/>
    </source>
</evidence>
<dbReference type="Proteomes" id="UP001157133">
    <property type="component" value="Unassembled WGS sequence"/>
</dbReference>
<dbReference type="PROSITE" id="PS50921">
    <property type="entry name" value="ANTAR"/>
    <property type="match status" value="1"/>
</dbReference>
<name>A0ABQ6H503_9GAMM</name>
<protein>
    <submittedName>
        <fullName evidence="2">Two-component system response regulator</fullName>
    </submittedName>
</protein>
<sequence length="202" mass="22276">MEAKTIISPLAFCVIYQSEDRAQQVEKAVVNLGFNNLGAMSLNSVNASSIPQSVQLIILVVDQVDDSVLTVIEQLSTRQTFAVTIFSDKKTTISPGHLAVRGVNCVIEEVLPIDRLGSILSNAHARFLVLNKLKKDLDKTKQKLGSVKTVEQAKLSLMRANNMSEDEAYQLIRKTAMNNSQTIEDVARNIIALEQVLVSHEK</sequence>
<dbReference type="InterPro" id="IPR008327">
    <property type="entry name" value="Sig_transdc_resp-reg_antiterm"/>
</dbReference>
<proteinExistence type="predicted"/>
<evidence type="ECO:0000313" key="3">
    <source>
        <dbReference type="Proteomes" id="UP001157133"/>
    </source>
</evidence>
<reference evidence="2 3" key="1">
    <citation type="submission" date="2023-03" db="EMBL/GenBank/DDBJ databases">
        <title>Draft genome sequence of Thalassotalea eurytherma JCM 18482T.</title>
        <authorList>
            <person name="Sawabe T."/>
        </authorList>
    </citation>
    <scope>NUCLEOTIDE SEQUENCE [LARGE SCALE GENOMIC DNA]</scope>
    <source>
        <strain evidence="2 3">JCM 18482</strain>
    </source>
</reference>
<dbReference type="Gene3D" id="1.10.10.10">
    <property type="entry name" value="Winged helix-like DNA-binding domain superfamily/Winged helix DNA-binding domain"/>
    <property type="match status" value="1"/>
</dbReference>